<dbReference type="EMBL" id="CAEZYH010000073">
    <property type="protein sequence ID" value="CAB4726387.1"/>
    <property type="molecule type" value="Genomic_DNA"/>
</dbReference>
<dbReference type="Pfam" id="PF04480">
    <property type="entry name" value="DUF559"/>
    <property type="match status" value="1"/>
</dbReference>
<dbReference type="EMBL" id="CAFBLJ010000078">
    <property type="protein sequence ID" value="CAB4877239.1"/>
    <property type="molecule type" value="Genomic_DNA"/>
</dbReference>
<evidence type="ECO:0000259" key="1">
    <source>
        <dbReference type="Pfam" id="PF04480"/>
    </source>
</evidence>
<name>A0A6J7E9G4_9ZZZZ</name>
<dbReference type="InterPro" id="IPR011335">
    <property type="entry name" value="Restrct_endonuc-II-like"/>
</dbReference>
<reference evidence="4" key="1">
    <citation type="submission" date="2020-05" db="EMBL/GenBank/DDBJ databases">
        <authorList>
            <person name="Chiriac C."/>
            <person name="Salcher M."/>
            <person name="Ghai R."/>
            <person name="Kavagutti S V."/>
        </authorList>
    </citation>
    <scope>NUCLEOTIDE SEQUENCE</scope>
</reference>
<evidence type="ECO:0000313" key="2">
    <source>
        <dbReference type="EMBL" id="CAB4726387.1"/>
    </source>
</evidence>
<organism evidence="4">
    <name type="scientific">freshwater metagenome</name>
    <dbReference type="NCBI Taxonomy" id="449393"/>
    <lineage>
        <taxon>unclassified sequences</taxon>
        <taxon>metagenomes</taxon>
        <taxon>ecological metagenomes</taxon>
    </lineage>
</organism>
<dbReference type="EMBL" id="CAFBMF010000086">
    <property type="protein sequence ID" value="CAB4906250.1"/>
    <property type="molecule type" value="Genomic_DNA"/>
</dbReference>
<gene>
    <name evidence="2" type="ORF">UFOPK2658_01420</name>
    <name evidence="3" type="ORF">UFOPK2880_01173</name>
    <name evidence="4" type="ORF">UFOPK3304_01339</name>
    <name evidence="5" type="ORF">UFOPK3494_01226</name>
</gene>
<accession>A0A6J7E9G4</accession>
<dbReference type="SUPFAM" id="SSF52980">
    <property type="entry name" value="Restriction endonuclease-like"/>
    <property type="match status" value="1"/>
</dbReference>
<dbReference type="AlphaFoldDB" id="A0A6J7E9G4"/>
<evidence type="ECO:0000313" key="3">
    <source>
        <dbReference type="EMBL" id="CAB4776973.1"/>
    </source>
</evidence>
<dbReference type="EMBL" id="CAEZZP010000075">
    <property type="protein sequence ID" value="CAB4776973.1"/>
    <property type="molecule type" value="Genomic_DNA"/>
</dbReference>
<protein>
    <submittedName>
        <fullName evidence="4">Unannotated protein</fullName>
    </submittedName>
</protein>
<sequence length="306" mass="35014">MDLKVIHEKASKQNGLVTRFQALETGISNWQWFRLHEQGLLIHVHPNVSSVFGYEPTWLQKVHAATLSGDGRGIASHKTAAALWNVWKPSESEFIDIIRMGRKKTSAQGGVKFHHPRDHLDIAPIRREGIRVTTATRTLLDFAAVAPHLLPITTERMLMESHISRGHLVAAVARHSKRGRAGIGPVRDLLATWPYADKPADSVLELEMQRLLSKYDFPKFDTQISVGPYVVDLGWPEWKVASETDGWGKYEQRSDFERLAKRDIYLQKHGWSIAHFTWRDVKSRPRYVVQSLRDLLKIRGYPGFPY</sequence>
<dbReference type="Gene3D" id="3.40.960.10">
    <property type="entry name" value="VSR Endonuclease"/>
    <property type="match status" value="1"/>
</dbReference>
<dbReference type="InterPro" id="IPR007569">
    <property type="entry name" value="DUF559"/>
</dbReference>
<evidence type="ECO:0000313" key="5">
    <source>
        <dbReference type="EMBL" id="CAB4906250.1"/>
    </source>
</evidence>
<evidence type="ECO:0000313" key="4">
    <source>
        <dbReference type="EMBL" id="CAB4877239.1"/>
    </source>
</evidence>
<proteinExistence type="predicted"/>
<feature type="domain" description="DUF559" evidence="1">
    <location>
        <begin position="219"/>
        <end position="293"/>
    </location>
</feature>